<name>A0ABR0DXV6_ZASCE</name>
<organism evidence="1 2">
    <name type="scientific">Zasmidium cellare</name>
    <name type="common">Wine cellar mold</name>
    <name type="synonym">Racodium cellare</name>
    <dbReference type="NCBI Taxonomy" id="395010"/>
    <lineage>
        <taxon>Eukaryota</taxon>
        <taxon>Fungi</taxon>
        <taxon>Dikarya</taxon>
        <taxon>Ascomycota</taxon>
        <taxon>Pezizomycotina</taxon>
        <taxon>Dothideomycetes</taxon>
        <taxon>Dothideomycetidae</taxon>
        <taxon>Mycosphaerellales</taxon>
        <taxon>Mycosphaerellaceae</taxon>
        <taxon>Zasmidium</taxon>
    </lineage>
</organism>
<evidence type="ECO:0008006" key="3">
    <source>
        <dbReference type="Google" id="ProtNLM"/>
    </source>
</evidence>
<protein>
    <recommendedName>
        <fullName evidence="3">SnoaL-like domain-containing protein</fullName>
    </recommendedName>
</protein>
<accession>A0ABR0DXV6</accession>
<comment type="caution">
    <text evidence="1">The sequence shown here is derived from an EMBL/GenBank/DDBJ whole genome shotgun (WGS) entry which is preliminary data.</text>
</comment>
<evidence type="ECO:0000313" key="2">
    <source>
        <dbReference type="Proteomes" id="UP001305779"/>
    </source>
</evidence>
<evidence type="ECO:0000313" key="1">
    <source>
        <dbReference type="EMBL" id="KAK4494013.1"/>
    </source>
</evidence>
<dbReference type="InterPro" id="IPR032710">
    <property type="entry name" value="NTF2-like_dom_sf"/>
</dbReference>
<dbReference type="SUPFAM" id="SSF54427">
    <property type="entry name" value="NTF2-like"/>
    <property type="match status" value="1"/>
</dbReference>
<reference evidence="1 2" key="1">
    <citation type="journal article" date="2023" name="G3 (Bethesda)">
        <title>A chromosome-level genome assembly of Zasmidium syzygii isolated from banana leaves.</title>
        <authorList>
            <person name="van Westerhoven A.C."/>
            <person name="Mehrabi R."/>
            <person name="Talebi R."/>
            <person name="Steentjes M.B.F."/>
            <person name="Corcolon B."/>
            <person name="Chong P.A."/>
            <person name="Kema G.H.J."/>
            <person name="Seidl M.F."/>
        </authorList>
    </citation>
    <scope>NUCLEOTIDE SEQUENCE [LARGE SCALE GENOMIC DNA]</scope>
    <source>
        <strain evidence="1 2">P124</strain>
    </source>
</reference>
<keyword evidence="2" id="KW-1185">Reference proteome</keyword>
<gene>
    <name evidence="1" type="ORF">PRZ48_015199</name>
</gene>
<proteinExistence type="predicted"/>
<dbReference type="EMBL" id="JAXOVC010000015">
    <property type="protein sequence ID" value="KAK4494013.1"/>
    <property type="molecule type" value="Genomic_DNA"/>
</dbReference>
<dbReference type="Proteomes" id="UP001305779">
    <property type="component" value="Unassembled WGS sequence"/>
</dbReference>
<sequence>MSQDLYAALRRTVDATVDAYSSPEPWNPEQIWATRTNDCLHYIHPIEAIPQEFRAAIDKDHHIQSLKFLGPVLESFELEIEDAVIDTRTRTAVIRLTARYGLLAVGNEGPDRGLTTELMWLMEMDEEGKRIKRVEEFLDQSSFLALLVERATKYAESRE</sequence>